<evidence type="ECO:0000313" key="3">
    <source>
        <dbReference type="Proteomes" id="UP001150941"/>
    </source>
</evidence>
<proteinExistence type="predicted"/>
<evidence type="ECO:0000256" key="1">
    <source>
        <dbReference type="SAM" id="Coils"/>
    </source>
</evidence>
<evidence type="ECO:0000313" key="2">
    <source>
        <dbReference type="EMBL" id="KAJ5232049.1"/>
    </source>
</evidence>
<dbReference type="AlphaFoldDB" id="A0A9W9NYD5"/>
<dbReference type="EMBL" id="JAPQKS010000004">
    <property type="protein sequence ID" value="KAJ5232049.1"/>
    <property type="molecule type" value="Genomic_DNA"/>
</dbReference>
<accession>A0A9W9NYD5</accession>
<comment type="caution">
    <text evidence="2">The sequence shown here is derived from an EMBL/GenBank/DDBJ whole genome shotgun (WGS) entry which is preliminary data.</text>
</comment>
<feature type="coiled-coil region" evidence="1">
    <location>
        <begin position="37"/>
        <end position="71"/>
    </location>
</feature>
<dbReference type="GeneID" id="83201605"/>
<dbReference type="Proteomes" id="UP001150941">
    <property type="component" value="Unassembled WGS sequence"/>
</dbReference>
<keyword evidence="1" id="KW-0175">Coiled coil</keyword>
<dbReference type="RefSeq" id="XP_058330042.1">
    <property type="nucleotide sequence ID" value="XM_058474302.1"/>
</dbReference>
<reference evidence="2" key="2">
    <citation type="journal article" date="2023" name="IMA Fungus">
        <title>Comparative genomic study of the Penicillium genus elucidates a diverse pangenome and 15 lateral gene transfer events.</title>
        <authorList>
            <person name="Petersen C."/>
            <person name="Sorensen T."/>
            <person name="Nielsen M.R."/>
            <person name="Sondergaard T.E."/>
            <person name="Sorensen J.L."/>
            <person name="Fitzpatrick D.A."/>
            <person name="Frisvad J.C."/>
            <person name="Nielsen K.L."/>
        </authorList>
    </citation>
    <scope>NUCLEOTIDE SEQUENCE</scope>
    <source>
        <strain evidence="2">IBT 19713</strain>
    </source>
</reference>
<reference evidence="2" key="1">
    <citation type="submission" date="2022-11" db="EMBL/GenBank/DDBJ databases">
        <authorList>
            <person name="Petersen C."/>
        </authorList>
    </citation>
    <scope>NUCLEOTIDE SEQUENCE</scope>
    <source>
        <strain evidence="2">IBT 19713</strain>
    </source>
</reference>
<gene>
    <name evidence="2" type="ORF">N7468_005005</name>
</gene>
<protein>
    <submittedName>
        <fullName evidence="2">Uncharacterized protein</fullName>
    </submittedName>
</protein>
<name>A0A9W9NYD5_9EURO</name>
<keyword evidence="3" id="KW-1185">Reference proteome</keyword>
<sequence>MSSGLKLNDPSFQQIEDELALIHVQASQNSLVFTSDIKDLKEKLHSTELKLQAAENKLEATEKELEKARHQLGHHDLSFEMVLDLREIIFSTALRLHSASLHLNTNKFLLYQGAVKPVQAPSSLKGGYAAMDAILILERQHIDWLVPFMRIYGVDASVVKEIAEAGHARILRVLNAVGTYRLAGKLELDEGEKEVFEEMVHMIDFKRMEAASDLSRQFPFKKLAFSMDGME</sequence>
<organism evidence="2 3">
    <name type="scientific">Penicillium chermesinum</name>
    <dbReference type="NCBI Taxonomy" id="63820"/>
    <lineage>
        <taxon>Eukaryota</taxon>
        <taxon>Fungi</taxon>
        <taxon>Dikarya</taxon>
        <taxon>Ascomycota</taxon>
        <taxon>Pezizomycotina</taxon>
        <taxon>Eurotiomycetes</taxon>
        <taxon>Eurotiomycetidae</taxon>
        <taxon>Eurotiales</taxon>
        <taxon>Aspergillaceae</taxon>
        <taxon>Penicillium</taxon>
    </lineage>
</organism>